<dbReference type="OrthoDB" id="309640at2759"/>
<dbReference type="EMBL" id="JAPQKP010000005">
    <property type="protein sequence ID" value="KAJ5187967.1"/>
    <property type="molecule type" value="Genomic_DNA"/>
</dbReference>
<dbReference type="Gene3D" id="3.30.1330.40">
    <property type="entry name" value="RutC-like"/>
    <property type="match status" value="1"/>
</dbReference>
<reference evidence="1" key="2">
    <citation type="journal article" date="2023" name="IMA Fungus">
        <title>Comparative genomic study of the Penicillium genus elucidates a diverse pangenome and 15 lateral gene transfer events.</title>
        <authorList>
            <person name="Petersen C."/>
            <person name="Sorensen T."/>
            <person name="Nielsen M.R."/>
            <person name="Sondergaard T.E."/>
            <person name="Sorensen J.L."/>
            <person name="Fitzpatrick D.A."/>
            <person name="Frisvad J.C."/>
            <person name="Nielsen K.L."/>
        </authorList>
    </citation>
    <scope>NUCLEOTIDE SEQUENCE</scope>
    <source>
        <strain evidence="1">IBT 16849</strain>
    </source>
</reference>
<evidence type="ECO:0000313" key="1">
    <source>
        <dbReference type="EMBL" id="KAJ5187967.1"/>
    </source>
</evidence>
<gene>
    <name evidence="1" type="ORF">N7472_006981</name>
</gene>
<accession>A0A9W9J1B5</accession>
<proteinExistence type="predicted"/>
<dbReference type="InterPro" id="IPR035959">
    <property type="entry name" value="RutC-like_sf"/>
</dbReference>
<name>A0A9W9J1B5_9EURO</name>
<sequence>MSHLTYYNYDGVGIRNRELYSYSQAVRIADRIEYSGQAFKNVELNLRNAGGKGWEQVFRVKSYHVWIDNEAIEIMVHNLRKYMPNHKPVWTCIGVTGLAEDRMKVEIEVVAHDPK</sequence>
<dbReference type="Pfam" id="PF01042">
    <property type="entry name" value="Ribonuc_L-PSP"/>
    <property type="match status" value="1"/>
</dbReference>
<organism evidence="1 2">
    <name type="scientific">Penicillium cf. griseofulvum</name>
    <dbReference type="NCBI Taxonomy" id="2972120"/>
    <lineage>
        <taxon>Eukaryota</taxon>
        <taxon>Fungi</taxon>
        <taxon>Dikarya</taxon>
        <taxon>Ascomycota</taxon>
        <taxon>Pezizomycotina</taxon>
        <taxon>Eurotiomycetes</taxon>
        <taxon>Eurotiomycetidae</taxon>
        <taxon>Eurotiales</taxon>
        <taxon>Aspergillaceae</taxon>
        <taxon>Penicillium</taxon>
    </lineage>
</organism>
<dbReference type="SUPFAM" id="SSF55298">
    <property type="entry name" value="YjgF-like"/>
    <property type="match status" value="1"/>
</dbReference>
<dbReference type="InterPro" id="IPR006175">
    <property type="entry name" value="YjgF/YER057c/UK114"/>
</dbReference>
<dbReference type="Proteomes" id="UP001150879">
    <property type="component" value="Unassembled WGS sequence"/>
</dbReference>
<dbReference type="AlphaFoldDB" id="A0A9W9J1B5"/>
<dbReference type="PANTHER" id="PTHR43857:SF1">
    <property type="entry name" value="YJGH FAMILY PROTEIN"/>
    <property type="match status" value="1"/>
</dbReference>
<reference evidence="1" key="1">
    <citation type="submission" date="2022-11" db="EMBL/GenBank/DDBJ databases">
        <authorList>
            <person name="Petersen C."/>
        </authorList>
    </citation>
    <scope>NUCLEOTIDE SEQUENCE</scope>
    <source>
        <strain evidence="1">IBT 16849</strain>
    </source>
</reference>
<comment type="caution">
    <text evidence="1">The sequence shown here is derived from an EMBL/GenBank/DDBJ whole genome shotgun (WGS) entry which is preliminary data.</text>
</comment>
<evidence type="ECO:0000313" key="2">
    <source>
        <dbReference type="Proteomes" id="UP001150879"/>
    </source>
</evidence>
<keyword evidence="2" id="KW-1185">Reference proteome</keyword>
<dbReference type="PANTHER" id="PTHR43857">
    <property type="entry name" value="BLR7761 PROTEIN"/>
    <property type="match status" value="1"/>
</dbReference>
<protein>
    <submittedName>
        <fullName evidence="1">Uncharacterized protein</fullName>
    </submittedName>
</protein>